<name>E6QLM2_9ZZZZ</name>
<comment type="caution">
    <text evidence="2">The sequence shown here is derived from an EMBL/GenBank/DDBJ whole genome shotgun (WGS) entry which is preliminary data.</text>
</comment>
<organism evidence="2">
    <name type="scientific">mine drainage metagenome</name>
    <dbReference type="NCBI Taxonomy" id="410659"/>
    <lineage>
        <taxon>unclassified sequences</taxon>
        <taxon>metagenomes</taxon>
        <taxon>ecological metagenomes</taxon>
    </lineage>
</organism>
<evidence type="ECO:0000256" key="1">
    <source>
        <dbReference type="SAM" id="MobiDB-lite"/>
    </source>
</evidence>
<dbReference type="AlphaFoldDB" id="E6QLM2"/>
<evidence type="ECO:0000313" key="2">
    <source>
        <dbReference type="EMBL" id="CBI08143.1"/>
    </source>
</evidence>
<protein>
    <submittedName>
        <fullName evidence="2">Uncharacterized protein</fullName>
    </submittedName>
</protein>
<feature type="region of interest" description="Disordered" evidence="1">
    <location>
        <begin position="19"/>
        <end position="62"/>
    </location>
</feature>
<proteinExistence type="predicted"/>
<accession>E6QLM2</accession>
<reference evidence="2" key="1">
    <citation type="submission" date="2009-10" db="EMBL/GenBank/DDBJ databases">
        <title>Diversity of trophic interactions inside an arsenic-rich microbial ecosystem.</title>
        <authorList>
            <person name="Bertin P.N."/>
            <person name="Heinrich-Salmeron A."/>
            <person name="Pelletier E."/>
            <person name="Goulhen-Chollet F."/>
            <person name="Arsene-Ploetze F."/>
            <person name="Gallien S."/>
            <person name="Calteau A."/>
            <person name="Vallenet D."/>
            <person name="Casiot C."/>
            <person name="Chane-Woon-Ming B."/>
            <person name="Giloteaux L."/>
            <person name="Barakat M."/>
            <person name="Bonnefoy V."/>
            <person name="Bruneel O."/>
            <person name="Chandler M."/>
            <person name="Cleiss J."/>
            <person name="Duran R."/>
            <person name="Elbaz-Poulichet F."/>
            <person name="Fonknechten N."/>
            <person name="Lauga B."/>
            <person name="Mornico D."/>
            <person name="Ortet P."/>
            <person name="Schaeffer C."/>
            <person name="Siguier P."/>
            <person name="Alexander Thil Smith A."/>
            <person name="Van Dorsselaer A."/>
            <person name="Weissenbach J."/>
            <person name="Medigue C."/>
            <person name="Le Paslier D."/>
        </authorList>
    </citation>
    <scope>NUCLEOTIDE SEQUENCE</scope>
</reference>
<gene>
    <name evidence="2" type="ORF">CARN6_1576</name>
</gene>
<sequence>MAERGGFEPPVELLTLQRFSKPPPSATRPSLRLSRIIPEAGLQPHRNQRTRTNGLVAINEQPTNRHQRKTIFARHHFSLRITDDHCYSHIYAPVQAIGPAKASDHSAHRGYVFHGLRRPVRN</sequence>
<dbReference type="EMBL" id="CABQ01000185">
    <property type="protein sequence ID" value="CBI08143.1"/>
    <property type="molecule type" value="Genomic_DNA"/>
</dbReference>